<organism evidence="9 10">
    <name type="scientific">Enterovibrio norvegicus</name>
    <dbReference type="NCBI Taxonomy" id="188144"/>
    <lineage>
        <taxon>Bacteria</taxon>
        <taxon>Pseudomonadati</taxon>
        <taxon>Pseudomonadota</taxon>
        <taxon>Gammaproteobacteria</taxon>
        <taxon>Vibrionales</taxon>
        <taxon>Vibrionaceae</taxon>
        <taxon>Enterovibrio</taxon>
    </lineage>
</organism>
<accession>A0A2N7L6Y0</accession>
<dbReference type="SUPFAM" id="SSF54909">
    <property type="entry name" value="Dimeric alpha+beta barrel"/>
    <property type="match status" value="1"/>
</dbReference>
<dbReference type="GO" id="GO:0005829">
    <property type="term" value="C:cytosol"/>
    <property type="evidence" value="ECO:0007669"/>
    <property type="project" value="TreeGrafter"/>
</dbReference>
<dbReference type="Pfam" id="PF04261">
    <property type="entry name" value="Dyp_perox_N"/>
    <property type="match status" value="1"/>
</dbReference>
<keyword evidence="2 9" id="KW-0575">Peroxidase</keyword>
<proteinExistence type="inferred from homology"/>
<evidence type="ECO:0000313" key="10">
    <source>
        <dbReference type="Proteomes" id="UP000235387"/>
    </source>
</evidence>
<evidence type="ECO:0000256" key="6">
    <source>
        <dbReference type="ARBA" id="ARBA00025737"/>
    </source>
</evidence>
<comment type="similarity">
    <text evidence="6">Belongs to the DyP-type peroxidase family.</text>
</comment>
<dbReference type="PANTHER" id="PTHR30521">
    <property type="entry name" value="DEFERROCHELATASE/PEROXIDASE"/>
    <property type="match status" value="1"/>
</dbReference>
<dbReference type="STRING" id="1190603.A1OO_13750"/>
<dbReference type="RefSeq" id="WP_102391782.1">
    <property type="nucleotide sequence ID" value="NZ_MDAL01000040.1"/>
</dbReference>
<dbReference type="NCBIfam" id="TIGR01413">
    <property type="entry name" value="Dyp_perox_fam"/>
    <property type="match status" value="1"/>
</dbReference>
<dbReference type="GO" id="GO:0020037">
    <property type="term" value="F:heme binding"/>
    <property type="evidence" value="ECO:0007669"/>
    <property type="project" value="InterPro"/>
</dbReference>
<name>A0A2N7L6Y0_9GAMM</name>
<evidence type="ECO:0000256" key="2">
    <source>
        <dbReference type="ARBA" id="ARBA00022559"/>
    </source>
</evidence>
<feature type="domain" description="Dyp-type peroxidase N-terminal" evidence="7">
    <location>
        <begin position="9"/>
        <end position="141"/>
    </location>
</feature>
<dbReference type="Pfam" id="PF20628">
    <property type="entry name" value="Dyp_perox_C"/>
    <property type="match status" value="1"/>
</dbReference>
<keyword evidence="5" id="KW-0408">Iron</keyword>
<dbReference type="InterPro" id="IPR048327">
    <property type="entry name" value="Dyp_perox_N"/>
</dbReference>
<protein>
    <submittedName>
        <fullName evidence="9">Peroxidase</fullName>
    </submittedName>
</protein>
<evidence type="ECO:0000256" key="3">
    <source>
        <dbReference type="ARBA" id="ARBA00022723"/>
    </source>
</evidence>
<evidence type="ECO:0000256" key="4">
    <source>
        <dbReference type="ARBA" id="ARBA00023002"/>
    </source>
</evidence>
<comment type="caution">
    <text evidence="9">The sequence shown here is derived from an EMBL/GenBank/DDBJ whole genome shotgun (WGS) entry which is preliminary data.</text>
</comment>
<evidence type="ECO:0000259" key="7">
    <source>
        <dbReference type="Pfam" id="PF04261"/>
    </source>
</evidence>
<keyword evidence="3" id="KW-0479">Metal-binding</keyword>
<sequence length="313" mass="35324">MNELAMLAQPGVLTNPTSHVEYLTFTLKDQWLNLDEIGEALRQLPGIEKSIRQKDPSADLTMTMGFSANAWPSLFPDVNPPAELRAFTEMQNGERHFPLTAGDVFLMVKSERIDLNFQVAKHVAKALSGIADLVEDIQGYKYLDNRDMIDFVDGTENPVDDERVESVLIGASDEDYQGGSYLTVQRYVDRQGLWDEQATEHQEKVIGRTKMDDIELSDMEKPAWAHNEKSKVEIDGEEVKMLRQNRPYGNAIEHGTMFVGFAATASLIETSLRQMITADEDGNYDRLLDYVEAKTGTNYFVPPQSFIDARFDA</sequence>
<dbReference type="Proteomes" id="UP000235387">
    <property type="component" value="Unassembled WGS sequence"/>
</dbReference>
<reference evidence="10" key="1">
    <citation type="submission" date="2016-07" db="EMBL/GenBank/DDBJ databases">
        <title>Nontailed viruses are major unrecognized killers of bacteria in the ocean.</title>
        <authorList>
            <person name="Kauffman K."/>
            <person name="Hussain F."/>
            <person name="Yang J."/>
            <person name="Arevalo P."/>
            <person name="Brown J."/>
            <person name="Cutler M."/>
            <person name="Kelly L."/>
            <person name="Polz M.F."/>
        </authorList>
    </citation>
    <scope>NUCLEOTIDE SEQUENCE [LARGE SCALE GENOMIC DNA]</scope>
    <source>
        <strain evidence="10">10N.261.45.A10</strain>
    </source>
</reference>
<feature type="domain" description="Dyp-type peroxidase C-terminal" evidence="8">
    <location>
        <begin position="144"/>
        <end position="305"/>
    </location>
</feature>
<evidence type="ECO:0000256" key="1">
    <source>
        <dbReference type="ARBA" id="ARBA00001970"/>
    </source>
</evidence>
<comment type="cofactor">
    <cofactor evidence="1">
        <name>heme b</name>
        <dbReference type="ChEBI" id="CHEBI:60344"/>
    </cofactor>
</comment>
<gene>
    <name evidence="9" type="ORF">BCT23_23015</name>
</gene>
<dbReference type="PROSITE" id="PS51404">
    <property type="entry name" value="DYP_PEROXIDASE"/>
    <property type="match status" value="1"/>
</dbReference>
<dbReference type="GO" id="GO:0004601">
    <property type="term" value="F:peroxidase activity"/>
    <property type="evidence" value="ECO:0007669"/>
    <property type="project" value="UniProtKB-KW"/>
</dbReference>
<evidence type="ECO:0000259" key="8">
    <source>
        <dbReference type="Pfam" id="PF20628"/>
    </source>
</evidence>
<evidence type="ECO:0000313" key="9">
    <source>
        <dbReference type="EMBL" id="PMN89614.1"/>
    </source>
</evidence>
<dbReference type="InterPro" id="IPR048328">
    <property type="entry name" value="Dyp_perox_C"/>
</dbReference>
<dbReference type="EMBL" id="MDAL01000040">
    <property type="protein sequence ID" value="PMN89614.1"/>
    <property type="molecule type" value="Genomic_DNA"/>
</dbReference>
<evidence type="ECO:0000256" key="5">
    <source>
        <dbReference type="ARBA" id="ARBA00023004"/>
    </source>
</evidence>
<dbReference type="GO" id="GO:0046872">
    <property type="term" value="F:metal ion binding"/>
    <property type="evidence" value="ECO:0007669"/>
    <property type="project" value="UniProtKB-KW"/>
</dbReference>
<dbReference type="AlphaFoldDB" id="A0A2N7L6Y0"/>
<dbReference type="PANTHER" id="PTHR30521:SF0">
    <property type="entry name" value="DYP-TYPE PEROXIDASE FAMILY PROTEIN"/>
    <property type="match status" value="1"/>
</dbReference>
<dbReference type="InterPro" id="IPR006314">
    <property type="entry name" value="Dyp_peroxidase"/>
</dbReference>
<dbReference type="InterPro" id="IPR011008">
    <property type="entry name" value="Dimeric_a/b-barrel"/>
</dbReference>
<keyword evidence="4" id="KW-0560">Oxidoreductase</keyword>